<feature type="region of interest" description="Disordered" evidence="1">
    <location>
        <begin position="94"/>
        <end position="126"/>
    </location>
</feature>
<dbReference type="Proteomes" id="UP000298663">
    <property type="component" value="Unassembled WGS sequence"/>
</dbReference>
<sequence length="430" mass="48450">MNSENPILTKLKSVLTATKFPKTAKEIDKLYKDDWLTDLPFKDLGYTSVEALLRSMHEDVHETVKNGVSYFVKKLVADCPMSGVRKLVTRTADDTAVQKERPKPVKKVAPSKTSSVGPRYAPSSSTISYPSNGQIYPGISPSYSKTSSSVSSEPRFTRDIFWESVFPMVPMRFSDMAYELHSLFGVNIRDSDFMNRVLGTRQTTSEDAINESFQGYLQVVLEHDGVWVKLVDHNSSNMDNSWAAHGQESEIYQRAAPPRNVAPQRDHEIPVAASETESDTLESSDLGEKDIYDEYVEHLLSFMVKGADLYSGNIPKILAKQFQFKNDDVYDEDLLIFVENLVARSEGKMKLKFINNLAFLELAEESRGNDYVNHQFIQCESLVQILDNALLNTSIDAVLRNRVKTKTVEVSDFLAFAEASRSKEDVCSIM</sequence>
<evidence type="ECO:0000313" key="2">
    <source>
        <dbReference type="EMBL" id="TKR59397.1"/>
    </source>
</evidence>
<feature type="compositionally biased region" description="Basic and acidic residues" evidence="1">
    <location>
        <begin position="94"/>
        <end position="103"/>
    </location>
</feature>
<comment type="caution">
    <text evidence="2">The sequence shown here is derived from an EMBL/GenBank/DDBJ whole genome shotgun (WGS) entry which is preliminary data.</text>
</comment>
<protein>
    <submittedName>
        <fullName evidence="2">Uncharacterized protein</fullName>
    </submittedName>
</protein>
<keyword evidence="3" id="KW-1185">Reference proteome</keyword>
<dbReference type="Gene3D" id="3.30.420.610">
    <property type="entry name" value="LOTUS domain-like"/>
    <property type="match status" value="1"/>
</dbReference>
<organism evidence="2 3">
    <name type="scientific">Steinernema carpocapsae</name>
    <name type="common">Entomopathogenic nematode</name>
    <dbReference type="NCBI Taxonomy" id="34508"/>
    <lineage>
        <taxon>Eukaryota</taxon>
        <taxon>Metazoa</taxon>
        <taxon>Ecdysozoa</taxon>
        <taxon>Nematoda</taxon>
        <taxon>Chromadorea</taxon>
        <taxon>Rhabditida</taxon>
        <taxon>Tylenchina</taxon>
        <taxon>Panagrolaimomorpha</taxon>
        <taxon>Strongyloidoidea</taxon>
        <taxon>Steinernematidae</taxon>
        <taxon>Steinernema</taxon>
    </lineage>
</organism>
<evidence type="ECO:0000313" key="3">
    <source>
        <dbReference type="Proteomes" id="UP000298663"/>
    </source>
</evidence>
<reference evidence="2 3" key="2">
    <citation type="journal article" date="2019" name="G3 (Bethesda)">
        <title>Hybrid Assembly of the Genome of the Entomopathogenic Nematode Steinernema carpocapsae Identifies the X-Chromosome.</title>
        <authorList>
            <person name="Serra L."/>
            <person name="Macchietto M."/>
            <person name="Macias-Munoz A."/>
            <person name="McGill C.J."/>
            <person name="Rodriguez I.M."/>
            <person name="Rodriguez B."/>
            <person name="Murad R."/>
            <person name="Mortazavi A."/>
        </authorList>
    </citation>
    <scope>NUCLEOTIDE SEQUENCE [LARGE SCALE GENOMIC DNA]</scope>
    <source>
        <strain evidence="2 3">ALL</strain>
    </source>
</reference>
<accession>A0A4U5LTJ3</accession>
<feature type="compositionally biased region" description="Polar residues" evidence="1">
    <location>
        <begin position="111"/>
        <end position="126"/>
    </location>
</feature>
<dbReference type="InterPro" id="IPR041966">
    <property type="entry name" value="LOTUS-like"/>
</dbReference>
<evidence type="ECO:0000256" key="1">
    <source>
        <dbReference type="SAM" id="MobiDB-lite"/>
    </source>
</evidence>
<reference evidence="2 3" key="1">
    <citation type="journal article" date="2015" name="Genome Biol.">
        <title>Comparative genomics of Steinernema reveals deeply conserved gene regulatory networks.</title>
        <authorList>
            <person name="Dillman A.R."/>
            <person name="Macchietto M."/>
            <person name="Porter C.F."/>
            <person name="Rogers A."/>
            <person name="Williams B."/>
            <person name="Antoshechkin I."/>
            <person name="Lee M.M."/>
            <person name="Goodwin Z."/>
            <person name="Lu X."/>
            <person name="Lewis E.E."/>
            <person name="Goodrich-Blair H."/>
            <person name="Stock S.P."/>
            <person name="Adams B.J."/>
            <person name="Sternberg P.W."/>
            <person name="Mortazavi A."/>
        </authorList>
    </citation>
    <scope>NUCLEOTIDE SEQUENCE [LARGE SCALE GENOMIC DNA]</scope>
    <source>
        <strain evidence="2 3">ALL</strain>
    </source>
</reference>
<dbReference type="EMBL" id="AZBU02000012">
    <property type="protein sequence ID" value="TKR59397.1"/>
    <property type="molecule type" value="Genomic_DNA"/>
</dbReference>
<proteinExistence type="predicted"/>
<dbReference type="OrthoDB" id="10034606at2759"/>
<name>A0A4U5LTJ3_STECR</name>
<gene>
    <name evidence="2" type="ORF">L596_029074</name>
</gene>
<dbReference type="AlphaFoldDB" id="A0A4U5LTJ3"/>